<feature type="region of interest" description="Disordered" evidence="8">
    <location>
        <begin position="260"/>
        <end position="281"/>
    </location>
</feature>
<reference evidence="10 11" key="1">
    <citation type="journal article" date="2011" name="J. Gen. Appl. Microbiol.">
        <title>Draft genome sequencing of the enigmatic basidiomycete Mixia osmundae.</title>
        <authorList>
            <person name="Nishida H."/>
            <person name="Nagatsuka Y."/>
            <person name="Sugiyama J."/>
        </authorList>
    </citation>
    <scope>NUCLEOTIDE SEQUENCE [LARGE SCALE GENOMIC DNA]</scope>
    <source>
        <strain evidence="11">CBS 9802 / IAM 14324 / JCM 22182 / KY 12970</strain>
    </source>
</reference>
<feature type="compositionally biased region" description="Low complexity" evidence="8">
    <location>
        <begin position="728"/>
        <end position="746"/>
    </location>
</feature>
<dbReference type="PANTHER" id="PTHR47442">
    <property type="entry name" value="MYND-TYPE ZINC FINGER PROTEIN MUB1"/>
    <property type="match status" value="1"/>
</dbReference>
<feature type="domain" description="MYND-type" evidence="9">
    <location>
        <begin position="675"/>
        <end position="717"/>
    </location>
</feature>
<dbReference type="GO" id="GO:1990304">
    <property type="term" value="C:MUB1-RAD6-UBR2 ubiquitin ligase complex"/>
    <property type="evidence" value="ECO:0007669"/>
    <property type="project" value="TreeGrafter"/>
</dbReference>
<dbReference type="GO" id="GO:0007163">
    <property type="term" value="P:establishment or maintenance of cell polarity"/>
    <property type="evidence" value="ECO:0007669"/>
    <property type="project" value="TreeGrafter"/>
</dbReference>
<dbReference type="EMBL" id="BABT02000220">
    <property type="protein sequence ID" value="GAA99485.1"/>
    <property type="molecule type" value="Genomic_DNA"/>
</dbReference>
<feature type="region of interest" description="Disordered" evidence="8">
    <location>
        <begin position="596"/>
        <end position="616"/>
    </location>
</feature>
<keyword evidence="4" id="KW-0479">Metal-binding</keyword>
<dbReference type="Proteomes" id="UP000009131">
    <property type="component" value="Unassembled WGS sequence"/>
</dbReference>
<feature type="region of interest" description="Disordered" evidence="8">
    <location>
        <begin position="879"/>
        <end position="903"/>
    </location>
</feature>
<feature type="region of interest" description="Disordered" evidence="8">
    <location>
        <begin position="294"/>
        <end position="318"/>
    </location>
</feature>
<dbReference type="GO" id="GO:0008270">
    <property type="term" value="F:zinc ion binding"/>
    <property type="evidence" value="ECO:0007669"/>
    <property type="project" value="UniProtKB-KW"/>
</dbReference>
<feature type="compositionally biased region" description="Polar residues" evidence="8">
    <location>
        <begin position="350"/>
        <end position="366"/>
    </location>
</feature>
<keyword evidence="6" id="KW-0862">Zinc</keyword>
<dbReference type="InterPro" id="IPR002893">
    <property type="entry name" value="Znf_MYND"/>
</dbReference>
<dbReference type="InParanoid" id="G7E8L7"/>
<dbReference type="Pfam" id="PF01753">
    <property type="entry name" value="zf-MYND"/>
    <property type="match status" value="1"/>
</dbReference>
<feature type="compositionally biased region" description="Basic residues" evidence="8">
    <location>
        <begin position="600"/>
        <end position="609"/>
    </location>
</feature>
<organism evidence="10 11">
    <name type="scientific">Mixia osmundae (strain CBS 9802 / IAM 14324 / JCM 22182 / KY 12970)</name>
    <dbReference type="NCBI Taxonomy" id="764103"/>
    <lineage>
        <taxon>Eukaryota</taxon>
        <taxon>Fungi</taxon>
        <taxon>Dikarya</taxon>
        <taxon>Basidiomycota</taxon>
        <taxon>Pucciniomycotina</taxon>
        <taxon>Mixiomycetes</taxon>
        <taxon>Mixiales</taxon>
        <taxon>Mixiaceae</taxon>
        <taxon>Mixia</taxon>
    </lineage>
</organism>
<evidence type="ECO:0000259" key="9">
    <source>
        <dbReference type="PROSITE" id="PS50865"/>
    </source>
</evidence>
<comment type="similarity">
    <text evidence="2">Belongs to the MUB1/samB family.</text>
</comment>
<keyword evidence="3" id="KW-0963">Cytoplasm</keyword>
<evidence type="ECO:0000256" key="1">
    <source>
        <dbReference type="ARBA" id="ARBA00004496"/>
    </source>
</evidence>
<feature type="compositionally biased region" description="Basic residues" evidence="8">
    <location>
        <begin position="262"/>
        <end position="271"/>
    </location>
</feature>
<dbReference type="Gene3D" id="6.10.140.2220">
    <property type="match status" value="1"/>
</dbReference>
<dbReference type="AlphaFoldDB" id="G7E8L7"/>
<feature type="compositionally biased region" description="Low complexity" evidence="8">
    <location>
        <begin position="392"/>
        <end position="401"/>
    </location>
</feature>
<evidence type="ECO:0000256" key="3">
    <source>
        <dbReference type="ARBA" id="ARBA00022490"/>
    </source>
</evidence>
<dbReference type="OrthoDB" id="5594178at2759"/>
<dbReference type="eggNOG" id="ENOG502QTM3">
    <property type="taxonomic scope" value="Eukaryota"/>
</dbReference>
<evidence type="ECO:0000256" key="5">
    <source>
        <dbReference type="ARBA" id="ARBA00022771"/>
    </source>
</evidence>
<accession>G7E8L7</accession>
<evidence type="ECO:0000256" key="8">
    <source>
        <dbReference type="SAM" id="MobiDB-lite"/>
    </source>
</evidence>
<feature type="region of interest" description="Disordered" evidence="8">
    <location>
        <begin position="350"/>
        <end position="446"/>
    </location>
</feature>
<keyword evidence="11" id="KW-1185">Reference proteome</keyword>
<name>G7E8L7_MIXOS</name>
<gene>
    <name evidence="10" type="primary">Mo06185</name>
    <name evidence="10" type="ORF">E5Q_06185</name>
</gene>
<comment type="caution">
    <text evidence="10">The sequence shown here is derived from an EMBL/GenBank/DDBJ whole genome shotgun (WGS) entry which is preliminary data.</text>
</comment>
<dbReference type="RefSeq" id="XP_014568715.1">
    <property type="nucleotide sequence ID" value="XM_014713229.1"/>
</dbReference>
<evidence type="ECO:0000313" key="11">
    <source>
        <dbReference type="Proteomes" id="UP000009131"/>
    </source>
</evidence>
<evidence type="ECO:0000256" key="6">
    <source>
        <dbReference type="ARBA" id="ARBA00022833"/>
    </source>
</evidence>
<keyword evidence="5 7" id="KW-0863">Zinc-finger</keyword>
<proteinExistence type="inferred from homology"/>
<dbReference type="HOGENOM" id="CLU_006990_1_0_1"/>
<dbReference type="PANTHER" id="PTHR47442:SF1">
    <property type="entry name" value="MYND-TYPE ZINC FINGER PROTEIN MUB1"/>
    <property type="match status" value="1"/>
</dbReference>
<feature type="compositionally biased region" description="Polar residues" evidence="8">
    <location>
        <begin position="485"/>
        <end position="499"/>
    </location>
</feature>
<protein>
    <recommendedName>
        <fullName evidence="9">MYND-type domain-containing protein</fullName>
    </recommendedName>
</protein>
<reference evidence="10 11" key="2">
    <citation type="journal article" date="2012" name="Open Biol.">
        <title>Characteristics of nucleosomes and linker DNA regions on the genome of the basidiomycete Mixia osmundae revealed by mono- and dinucleosome mapping.</title>
        <authorList>
            <person name="Nishida H."/>
            <person name="Kondo S."/>
            <person name="Matsumoto T."/>
            <person name="Suzuki Y."/>
            <person name="Yoshikawa H."/>
            <person name="Taylor T.D."/>
            <person name="Sugiyama J."/>
        </authorList>
    </citation>
    <scope>NUCLEOTIDE SEQUENCE [LARGE SCALE GENOMIC DNA]</scope>
    <source>
        <strain evidence="11">CBS 9802 / IAM 14324 / JCM 22182 / KY 12970</strain>
    </source>
</reference>
<comment type="subcellular location">
    <subcellularLocation>
        <location evidence="1">Cytoplasm</location>
    </subcellularLocation>
</comment>
<dbReference type="OMA" id="QDMQYWA"/>
<feature type="compositionally biased region" description="Polar residues" evidence="8">
    <location>
        <begin position="879"/>
        <end position="890"/>
    </location>
</feature>
<sequence>MRESNHSLVHQNRACVCVSSALYDRRALDAPVPSLPLISSLTHLSYLTTTSSRIREIISVDGGLERLVRIVVASLDAAGRLEHSAALVVASCPHAPGFDRHVTPDQRAQNKQKAMRKVLQDRLRTLKPTSKHTGSVRSPFRPFSAYSTEPPLLPSLTPITGSIRSLPNPPTWSPVSAADEPRARCLLSTYSLALQTLMNIGVRGSEAIRTRVVEAGILEPIIRILEGHLDIRKRAADRRYAALKAANLLPFSQTSSCSSHGSSRKLTHRAHPAASGSCSTIRISPDENEELAAEPVTASRTMDLQETPRPQRAARHLASMTQIASPPLIPLASPQAPVLMVPTARMAAQNASLGISPPRRTQSPSDTETEDLDGSATETDAGLDVMLVVRPSSAASSASSSRGVVPERAEIDSSQISIKPDPSSEHSPDDNAGPAPATTDNNDGDVQMDDAVEAIDLDSQPAARSVHEILVEQETPRQATRPIPEQSSQQAENRSRSAITDAQSQILTDLLAEPLRVTPVDPHFRDQDVFLCLQLLAYLSKYPHVRTVLHDPDDVDSHYESAAHYERYQQDMRQYRQRDALALADPDFMLGVIPTESPRGKHPRDHGKPRLPAPIQPRSDARNVFNLVEKFTVRPGPNDKWTPRLPSTVQYWAGVIMRNACRKDETRDGIRQCANTQCGKWEAYAREFAKCRRCRKAKYCSKECQSKAWQGGHRYWCSARHEDHAQPAHGAASSGAEASTTTTGSSERSRHRRRGASAVDGLAVAHNRLTQGSEDDDESSAVESRTATPLNGSPARFERTLRRADGSLAPQGPHRPHRTHRDLATAGQIARHPLAHNLQPDPAALADPTNEGVNVDEVDVARQMIDEGNAFGVRVETSATTVATTDSPSEFGQFEAATDAEEE</sequence>
<evidence type="ECO:0000256" key="4">
    <source>
        <dbReference type="ARBA" id="ARBA00022723"/>
    </source>
</evidence>
<evidence type="ECO:0000313" key="10">
    <source>
        <dbReference type="EMBL" id="GAA99485.1"/>
    </source>
</evidence>
<evidence type="ECO:0000256" key="7">
    <source>
        <dbReference type="PROSITE-ProRule" id="PRU00134"/>
    </source>
</evidence>
<dbReference type="InterPro" id="IPR051664">
    <property type="entry name" value="MYND-type_zinc_finger"/>
</dbReference>
<dbReference type="PROSITE" id="PS50865">
    <property type="entry name" value="ZF_MYND_2"/>
    <property type="match status" value="1"/>
</dbReference>
<dbReference type="SUPFAM" id="SSF144232">
    <property type="entry name" value="HIT/MYND zinc finger-like"/>
    <property type="match status" value="1"/>
</dbReference>
<feature type="region of interest" description="Disordered" evidence="8">
    <location>
        <begin position="472"/>
        <end position="499"/>
    </location>
</feature>
<dbReference type="GO" id="GO:0006511">
    <property type="term" value="P:ubiquitin-dependent protein catabolic process"/>
    <property type="evidence" value="ECO:0007669"/>
    <property type="project" value="TreeGrafter"/>
</dbReference>
<feature type="region of interest" description="Disordered" evidence="8">
    <location>
        <begin position="727"/>
        <end position="797"/>
    </location>
</feature>
<dbReference type="GO" id="GO:0005737">
    <property type="term" value="C:cytoplasm"/>
    <property type="evidence" value="ECO:0007669"/>
    <property type="project" value="UniProtKB-SubCell"/>
</dbReference>
<evidence type="ECO:0000256" key="2">
    <source>
        <dbReference type="ARBA" id="ARBA00010655"/>
    </source>
</evidence>